<evidence type="ECO:0000256" key="5">
    <source>
        <dbReference type="RuleBase" id="RU362057"/>
    </source>
</evidence>
<comment type="caution">
    <text evidence="6">The sequence shown here is derived from an EMBL/GenBank/DDBJ whole genome shotgun (WGS) entry which is preliminary data.</text>
</comment>
<keyword evidence="2 4" id="KW-0328">Glycosyltransferase</keyword>
<dbReference type="InterPro" id="IPR050481">
    <property type="entry name" value="UDP-glycosyltransf_plant"/>
</dbReference>
<evidence type="ECO:0000256" key="3">
    <source>
        <dbReference type="ARBA" id="ARBA00022679"/>
    </source>
</evidence>
<name>A0AAN7M040_TRANT</name>
<dbReference type="EMBL" id="JAXQNO010000011">
    <property type="protein sequence ID" value="KAK4787986.1"/>
    <property type="molecule type" value="Genomic_DNA"/>
</dbReference>
<evidence type="ECO:0000313" key="7">
    <source>
        <dbReference type="Proteomes" id="UP001346149"/>
    </source>
</evidence>
<evidence type="ECO:0000256" key="4">
    <source>
        <dbReference type="RuleBase" id="RU003718"/>
    </source>
</evidence>
<dbReference type="EC" id="2.4.1.-" evidence="5"/>
<dbReference type="AlphaFoldDB" id="A0AAN7M040"/>
<keyword evidence="3 4" id="KW-0808">Transferase</keyword>
<accession>A0AAN7M040</accession>
<evidence type="ECO:0000256" key="2">
    <source>
        <dbReference type="ARBA" id="ARBA00022676"/>
    </source>
</evidence>
<dbReference type="Pfam" id="PF00201">
    <property type="entry name" value="UDPGT"/>
    <property type="match status" value="1"/>
</dbReference>
<evidence type="ECO:0000256" key="1">
    <source>
        <dbReference type="ARBA" id="ARBA00009995"/>
    </source>
</evidence>
<dbReference type="PROSITE" id="PS00375">
    <property type="entry name" value="UDPGT"/>
    <property type="match status" value="1"/>
</dbReference>
<dbReference type="Gene3D" id="3.40.50.2000">
    <property type="entry name" value="Glycogen Phosphorylase B"/>
    <property type="match status" value="2"/>
</dbReference>
<dbReference type="SUPFAM" id="SSF53756">
    <property type="entry name" value="UDP-Glycosyltransferase/glycogen phosphorylase"/>
    <property type="match status" value="1"/>
</dbReference>
<comment type="similarity">
    <text evidence="1 4">Belongs to the UDP-glycosyltransferase family.</text>
</comment>
<protein>
    <recommendedName>
        <fullName evidence="5">Glycosyltransferase</fullName>
        <ecNumber evidence="5">2.4.1.-</ecNumber>
    </recommendedName>
</protein>
<dbReference type="CDD" id="cd03784">
    <property type="entry name" value="GT1_Gtf-like"/>
    <property type="match status" value="1"/>
</dbReference>
<proteinExistence type="inferred from homology"/>
<dbReference type="InterPro" id="IPR002213">
    <property type="entry name" value="UDP_glucos_trans"/>
</dbReference>
<evidence type="ECO:0000313" key="6">
    <source>
        <dbReference type="EMBL" id="KAK4787986.1"/>
    </source>
</evidence>
<dbReference type="Proteomes" id="UP001346149">
    <property type="component" value="Unassembled WGS sequence"/>
</dbReference>
<dbReference type="PANTHER" id="PTHR48048">
    <property type="entry name" value="GLYCOSYLTRANSFERASE"/>
    <property type="match status" value="1"/>
</dbReference>
<organism evidence="6 7">
    <name type="scientific">Trapa natans</name>
    <name type="common">Water chestnut</name>
    <dbReference type="NCBI Taxonomy" id="22666"/>
    <lineage>
        <taxon>Eukaryota</taxon>
        <taxon>Viridiplantae</taxon>
        <taxon>Streptophyta</taxon>
        <taxon>Embryophyta</taxon>
        <taxon>Tracheophyta</taxon>
        <taxon>Spermatophyta</taxon>
        <taxon>Magnoliopsida</taxon>
        <taxon>eudicotyledons</taxon>
        <taxon>Gunneridae</taxon>
        <taxon>Pentapetalae</taxon>
        <taxon>rosids</taxon>
        <taxon>malvids</taxon>
        <taxon>Myrtales</taxon>
        <taxon>Lythraceae</taxon>
        <taxon>Trapa</taxon>
    </lineage>
</organism>
<dbReference type="PANTHER" id="PTHR48048:SF30">
    <property type="entry name" value="GLYCOSYLTRANSFERASE"/>
    <property type="match status" value="1"/>
</dbReference>
<reference evidence="6 7" key="1">
    <citation type="journal article" date="2023" name="Hortic Res">
        <title>Pangenome of water caltrop reveals structural variations and asymmetric subgenome divergence after allopolyploidization.</title>
        <authorList>
            <person name="Zhang X."/>
            <person name="Chen Y."/>
            <person name="Wang L."/>
            <person name="Yuan Y."/>
            <person name="Fang M."/>
            <person name="Shi L."/>
            <person name="Lu R."/>
            <person name="Comes H.P."/>
            <person name="Ma Y."/>
            <person name="Chen Y."/>
            <person name="Huang G."/>
            <person name="Zhou Y."/>
            <person name="Zheng Z."/>
            <person name="Qiu Y."/>
        </authorList>
    </citation>
    <scope>NUCLEOTIDE SEQUENCE [LARGE SCALE GENOMIC DNA]</scope>
    <source>
        <strain evidence="6">F231</strain>
    </source>
</reference>
<dbReference type="GO" id="GO:0035251">
    <property type="term" value="F:UDP-glucosyltransferase activity"/>
    <property type="evidence" value="ECO:0007669"/>
    <property type="project" value="InterPro"/>
</dbReference>
<dbReference type="InterPro" id="IPR035595">
    <property type="entry name" value="UDP_glycos_trans_CS"/>
</dbReference>
<gene>
    <name evidence="6" type="ORF">SAY86_019305</name>
</gene>
<sequence length="482" mass="53199">MKKEAIVIYPSPHIGHLISTMELGRLILSVRPSTTLHILVSPPSPTEGCGAATTMASYISAVSATSGSSISFHRLPDVSLPPDFSVRSAVPEIAMDLELLRLHTPNVRSAIESISEGHYVRALVIDFFCPYALPVARELSVPCYYYFTSGISVLSCFIYLDIHHKVLPKSFKDLDRNLSIHVPGVPSFQPLDMPPTVLDREDQAYEFFLESSRNLQRTDGVIVNSFEEYEPRAFRYAVEGHCTPGGTMPPLYCIGPVISAFNDGPSGSKNGTKEVPECLSWLDDQPSKSVIFLCFGSRGVFPKEQLKEIAIGLERSGHRFLWMVRNPLNHPDSDLNQLLPDGFLERTRERGFVVKSWAPQAAVLKHDSVGGFVTHCGWNSILESITAGVPMITWPLYAEQRLNQLLLVKEIKVAVSMNASKEGLVTALEVEARVRELMDSEVGKSVRERTLTMKAAAEAAISPNGSSRAALVRLVDSWNIGY</sequence>
<keyword evidence="7" id="KW-1185">Reference proteome</keyword>
<dbReference type="FunFam" id="3.40.50.2000:FF:000020">
    <property type="entry name" value="Glycosyltransferase"/>
    <property type="match status" value="1"/>
</dbReference>